<dbReference type="InterPro" id="IPR036113">
    <property type="entry name" value="Asp/Glu-ADT_sf_sub_c"/>
</dbReference>
<dbReference type="InterPro" id="IPR003837">
    <property type="entry name" value="GatC"/>
</dbReference>
<evidence type="ECO:0000256" key="1">
    <source>
        <dbReference type="ARBA" id="ARBA00014426"/>
    </source>
</evidence>
<dbReference type="EMBL" id="SUVG01000001">
    <property type="protein sequence ID" value="MBE6420740.1"/>
    <property type="molecule type" value="Genomic_DNA"/>
</dbReference>
<dbReference type="Gene3D" id="1.10.20.60">
    <property type="entry name" value="Glu-tRNAGln amidotransferase C subunit, N-terminal domain"/>
    <property type="match status" value="1"/>
</dbReference>
<dbReference type="GO" id="GO:0006450">
    <property type="term" value="P:regulation of translational fidelity"/>
    <property type="evidence" value="ECO:0007669"/>
    <property type="project" value="InterPro"/>
</dbReference>
<name>A0A928DPR1_9BACT</name>
<dbReference type="AlphaFoldDB" id="A0A928DPR1"/>
<reference evidence="2" key="1">
    <citation type="submission" date="2019-04" db="EMBL/GenBank/DDBJ databases">
        <title>Evolution of Biomass-Degrading Anaerobic Consortia Revealed by Metagenomics.</title>
        <authorList>
            <person name="Peng X."/>
        </authorList>
    </citation>
    <scope>NUCLEOTIDE SEQUENCE</scope>
    <source>
        <strain evidence="2">SIG66</strain>
    </source>
</reference>
<dbReference type="Proteomes" id="UP000725649">
    <property type="component" value="Unassembled WGS sequence"/>
</dbReference>
<gene>
    <name evidence="2" type="ORF">E7027_01135</name>
</gene>
<protein>
    <recommendedName>
        <fullName evidence="1">Glutamyl-tRNA(Gln) amidotransferase subunit C</fullName>
    </recommendedName>
</protein>
<comment type="caution">
    <text evidence="2">The sequence shown here is derived from an EMBL/GenBank/DDBJ whole genome shotgun (WGS) entry which is preliminary data.</text>
</comment>
<organism evidence="2 3">
    <name type="scientific">Candidatus Avelusimicrobium gallicola</name>
    <dbReference type="NCBI Taxonomy" id="2562704"/>
    <lineage>
        <taxon>Bacteria</taxon>
        <taxon>Pseudomonadati</taxon>
        <taxon>Elusimicrobiota</taxon>
        <taxon>Elusimicrobia</taxon>
        <taxon>Elusimicrobiales</taxon>
        <taxon>Elusimicrobiaceae</taxon>
        <taxon>Candidatus Avelusimicrobium</taxon>
    </lineage>
</organism>
<accession>A0A928DPR1</accession>
<proteinExistence type="predicted"/>
<evidence type="ECO:0000313" key="2">
    <source>
        <dbReference type="EMBL" id="MBE6420740.1"/>
    </source>
</evidence>
<dbReference type="SUPFAM" id="SSF141000">
    <property type="entry name" value="Glu-tRNAGln amidotransferase C subunit"/>
    <property type="match status" value="1"/>
</dbReference>
<evidence type="ECO:0000313" key="3">
    <source>
        <dbReference type="Proteomes" id="UP000725649"/>
    </source>
</evidence>
<sequence>MEITKKDVAQTAKLANMQVNEQETSVYEAQLEGLFKWVAELAEVNTDGVELTNVNFAHIRRDIPVTNETLSAELRQAFGAQEADSAKVKKVL</sequence>
<dbReference type="Pfam" id="PF02686">
    <property type="entry name" value="GatC"/>
    <property type="match status" value="1"/>
</dbReference>